<feature type="transmembrane region" description="Helical" evidence="1">
    <location>
        <begin position="107"/>
        <end position="129"/>
    </location>
</feature>
<feature type="transmembrane region" description="Helical" evidence="1">
    <location>
        <begin position="25"/>
        <end position="46"/>
    </location>
</feature>
<dbReference type="EMBL" id="NIVS01000007">
    <property type="protein sequence ID" value="OWQ56417.1"/>
    <property type="molecule type" value="Genomic_DNA"/>
</dbReference>
<name>A0A246HR17_STEMA</name>
<evidence type="ECO:0000313" key="2">
    <source>
        <dbReference type="EMBL" id="OWQ56417.1"/>
    </source>
</evidence>
<keyword evidence="1" id="KW-1133">Transmembrane helix</keyword>
<evidence type="ECO:0000313" key="3">
    <source>
        <dbReference type="Proteomes" id="UP000198157"/>
    </source>
</evidence>
<accession>A0A246HR17</accession>
<organism evidence="2 3">
    <name type="scientific">Stenotrophomonas maltophilia</name>
    <name type="common">Pseudomonas maltophilia</name>
    <name type="synonym">Xanthomonas maltophilia</name>
    <dbReference type="NCBI Taxonomy" id="40324"/>
    <lineage>
        <taxon>Bacteria</taxon>
        <taxon>Pseudomonadati</taxon>
        <taxon>Pseudomonadota</taxon>
        <taxon>Gammaproteobacteria</taxon>
        <taxon>Lysobacterales</taxon>
        <taxon>Lysobacteraceae</taxon>
        <taxon>Stenotrophomonas</taxon>
        <taxon>Stenotrophomonas maltophilia group</taxon>
    </lineage>
</organism>
<keyword evidence="1" id="KW-0472">Membrane</keyword>
<reference evidence="2 3" key="1">
    <citation type="submission" date="2017-06" db="EMBL/GenBank/DDBJ databases">
        <authorList>
            <person name="Kim H.J."/>
            <person name="Triplett B.A."/>
        </authorList>
    </citation>
    <scope>NUCLEOTIDE SEQUENCE [LARGE SCALE GENOMIC DNA]</scope>
    <source>
        <strain evidence="2 3">13146</strain>
    </source>
</reference>
<feature type="transmembrane region" description="Helical" evidence="1">
    <location>
        <begin position="58"/>
        <end position="86"/>
    </location>
</feature>
<sequence length="180" mass="20066">MWKALRQLITPLAYLRISAEGWGKVMIDWLLPGVLAAGVTTIWWNWPSLVPLGGGSGLLVGVGAVMQILVGFYVAALAAIATFPTLSLENDVHRMTLDGGKIKRRKLLGYLFGYLAVLSMAMLVAMLFRNLPQEAVKLASPEMARWLKALGYFVYQFVLWQMISITLFGIHYLADRIHRS</sequence>
<gene>
    <name evidence="2" type="ORF">CEE60_02785</name>
</gene>
<keyword evidence="1" id="KW-0812">Transmembrane</keyword>
<evidence type="ECO:0000256" key="1">
    <source>
        <dbReference type="SAM" id="Phobius"/>
    </source>
</evidence>
<evidence type="ECO:0008006" key="4">
    <source>
        <dbReference type="Google" id="ProtNLM"/>
    </source>
</evidence>
<feature type="transmembrane region" description="Helical" evidence="1">
    <location>
        <begin position="149"/>
        <end position="174"/>
    </location>
</feature>
<proteinExistence type="predicted"/>
<dbReference type="Proteomes" id="UP000198157">
    <property type="component" value="Unassembled WGS sequence"/>
</dbReference>
<dbReference type="AlphaFoldDB" id="A0A246HR17"/>
<comment type="caution">
    <text evidence="2">The sequence shown here is derived from an EMBL/GenBank/DDBJ whole genome shotgun (WGS) entry which is preliminary data.</text>
</comment>
<protein>
    <recommendedName>
        <fullName evidence="4">Transmembrane protein</fullName>
    </recommendedName>
</protein>
<dbReference type="OrthoDB" id="8457152at2"/>